<organism evidence="1 2">
    <name type="scientific">Jaapia argillacea MUCL 33604</name>
    <dbReference type="NCBI Taxonomy" id="933084"/>
    <lineage>
        <taxon>Eukaryota</taxon>
        <taxon>Fungi</taxon>
        <taxon>Dikarya</taxon>
        <taxon>Basidiomycota</taxon>
        <taxon>Agaricomycotina</taxon>
        <taxon>Agaricomycetes</taxon>
        <taxon>Agaricomycetidae</taxon>
        <taxon>Jaapiales</taxon>
        <taxon>Jaapiaceae</taxon>
        <taxon>Jaapia</taxon>
    </lineage>
</organism>
<dbReference type="HOGENOM" id="CLU_2740378_0_0_1"/>
<gene>
    <name evidence="1" type="ORF">JAAARDRAFT_329058</name>
</gene>
<dbReference type="Proteomes" id="UP000027265">
    <property type="component" value="Unassembled WGS sequence"/>
</dbReference>
<dbReference type="AlphaFoldDB" id="A0A067PLJ2"/>
<keyword evidence="2" id="KW-1185">Reference proteome</keyword>
<proteinExistence type="predicted"/>
<reference evidence="2" key="1">
    <citation type="journal article" date="2014" name="Proc. Natl. Acad. Sci. U.S.A.">
        <title>Extensive sampling of basidiomycete genomes demonstrates inadequacy of the white-rot/brown-rot paradigm for wood decay fungi.</title>
        <authorList>
            <person name="Riley R."/>
            <person name="Salamov A.A."/>
            <person name="Brown D.W."/>
            <person name="Nagy L.G."/>
            <person name="Floudas D."/>
            <person name="Held B.W."/>
            <person name="Levasseur A."/>
            <person name="Lombard V."/>
            <person name="Morin E."/>
            <person name="Otillar R."/>
            <person name="Lindquist E.A."/>
            <person name="Sun H."/>
            <person name="LaButti K.M."/>
            <person name="Schmutz J."/>
            <person name="Jabbour D."/>
            <person name="Luo H."/>
            <person name="Baker S.E."/>
            <person name="Pisabarro A.G."/>
            <person name="Walton J.D."/>
            <person name="Blanchette R.A."/>
            <person name="Henrissat B."/>
            <person name="Martin F."/>
            <person name="Cullen D."/>
            <person name="Hibbett D.S."/>
            <person name="Grigoriev I.V."/>
        </authorList>
    </citation>
    <scope>NUCLEOTIDE SEQUENCE [LARGE SCALE GENOMIC DNA]</scope>
    <source>
        <strain evidence="2">MUCL 33604</strain>
    </source>
</reference>
<accession>A0A067PLJ2</accession>
<name>A0A067PLJ2_9AGAM</name>
<protein>
    <submittedName>
        <fullName evidence="1">Uncharacterized protein</fullName>
    </submittedName>
</protein>
<sequence length="71" mass="7164">MLATLPHQGHGLPDISINDGHAHASLPDPGLVSKHALCPGCKTSAVNDNGGLVVAFGLVSLPPFNLMSLAA</sequence>
<dbReference type="OrthoDB" id="2804243at2759"/>
<evidence type="ECO:0000313" key="1">
    <source>
        <dbReference type="EMBL" id="KDQ55763.1"/>
    </source>
</evidence>
<dbReference type="InParanoid" id="A0A067PLJ2"/>
<dbReference type="EMBL" id="KL197724">
    <property type="protein sequence ID" value="KDQ55763.1"/>
    <property type="molecule type" value="Genomic_DNA"/>
</dbReference>
<evidence type="ECO:0000313" key="2">
    <source>
        <dbReference type="Proteomes" id="UP000027265"/>
    </source>
</evidence>